<sequence length="747" mass="77991">MDLLTNLNLGKNELQNARIQNLATAPDSPVEGQIYCNTTDHVVYVYVNGAWKNIIYAYTGETFTSVLKSKLDGITAGATKVEKSTTNGNIKINGSETQVYVHPGSGTNPHGTTKTDLGLGNVENKSAATILNELTKAKIVEKLGFTPTKITVGLDADKGTASGSKALYIATDTKKIWLDNAANAWLQVGGQDTIAWGNVTGKPSTFPPAAHNHDSAYLGINAKAKSAVAADSVPWTGVSGKPSTFTPPVASAAVLGGIKVGANLSITSDGTLNANDDPTSYIVKQQRFTATAGQTAFTLTGGKYRPGIGALAVFLNGAKVSNEIITETSQTVFTLKTGVAAGDTVLAEYVELINVEPYPVHASEHLSGGTDPIPVATQSTAGLESAADKKKLDGIAEGANKYVHPGSGTNPHGTTKSDIGLGNVPNVATNDQTPTFTEATALAKLTSGEKLSVAFGKISKAVTDLIAHIANKSNPHGVTKAQVGLGSVDNTSDANKPVSSAQQAALNLKLNTSLKGAANGLAELDSAGKVPAAQLPSFVDDVVEGYYYSSKFYKEDTHTTEITGETGKIYVNLPTNKTYRWSGTAYVVISDTIALGETASTAYRGDRGKAAYDHSQSAHARTDATKVEKSGTNGNIKINGSESVVYTHPSTHAASMITPDATHRFVTDTEKAAWNARPKKYSADVPASASAAITHNLNTQDVTVTVREKASPYNVVLCDVQVTGVNVVTLLFATAPAEGKYRVTVTG</sequence>
<reference evidence="2 3" key="1">
    <citation type="submission" date="2019-04" db="EMBL/GenBank/DDBJ databases">
        <authorList>
            <person name="Schori C."/>
            <person name="Ahrens C."/>
        </authorList>
    </citation>
    <scope>NUCLEOTIDE SEQUENCE [LARGE SCALE GENOMIC DNA]</scope>
    <source>
        <strain evidence="2 3">DSM 2950</strain>
    </source>
</reference>
<dbReference type="RefSeq" id="WP_018598218.1">
    <property type="nucleotide sequence ID" value="NZ_CABLBP010000009.1"/>
</dbReference>
<evidence type="ECO:0000313" key="2">
    <source>
        <dbReference type="EMBL" id="QMW77666.1"/>
    </source>
</evidence>
<gene>
    <name evidence="2" type="ORF">E5259_08715</name>
</gene>
<organism evidence="2 3">
    <name type="scientific">Blautia producta</name>
    <dbReference type="NCBI Taxonomy" id="33035"/>
    <lineage>
        <taxon>Bacteria</taxon>
        <taxon>Bacillati</taxon>
        <taxon>Bacillota</taxon>
        <taxon>Clostridia</taxon>
        <taxon>Lachnospirales</taxon>
        <taxon>Lachnospiraceae</taxon>
        <taxon>Blautia</taxon>
    </lineage>
</organism>
<dbReference type="Proteomes" id="UP000515789">
    <property type="component" value="Chromosome"/>
</dbReference>
<evidence type="ECO:0000313" key="3">
    <source>
        <dbReference type="Proteomes" id="UP000515789"/>
    </source>
</evidence>
<accession>A0A7G5MSS3</accession>
<evidence type="ECO:0000256" key="1">
    <source>
        <dbReference type="SAM" id="MobiDB-lite"/>
    </source>
</evidence>
<feature type="region of interest" description="Disordered" evidence="1">
    <location>
        <begin position="401"/>
        <end position="420"/>
    </location>
</feature>
<dbReference type="EMBL" id="CP039126">
    <property type="protein sequence ID" value="QMW77666.1"/>
    <property type="molecule type" value="Genomic_DNA"/>
</dbReference>
<dbReference type="AlphaFoldDB" id="A0A7G5MSS3"/>
<name>A0A7G5MSS3_9FIRM</name>
<feature type="compositionally biased region" description="Polar residues" evidence="1">
    <location>
        <begin position="407"/>
        <end position="417"/>
    </location>
</feature>
<protein>
    <submittedName>
        <fullName evidence="2">Uncharacterized protein</fullName>
    </submittedName>
</protein>
<dbReference type="GeneID" id="75055726"/>
<proteinExistence type="predicted"/>